<feature type="domain" description="Ribonuclease H1 N-terminal" evidence="2">
    <location>
        <begin position="110"/>
        <end position="149"/>
    </location>
</feature>
<dbReference type="SUPFAM" id="SSF55658">
    <property type="entry name" value="L9 N-domain-like"/>
    <property type="match status" value="1"/>
</dbReference>
<evidence type="ECO:0000256" key="1">
    <source>
        <dbReference type="SAM" id="MobiDB-lite"/>
    </source>
</evidence>
<dbReference type="EMBL" id="JAPEVG010000719">
    <property type="protein sequence ID" value="KAJ8456107.1"/>
    <property type="molecule type" value="Genomic_DNA"/>
</dbReference>
<accession>A0AAD7X718</accession>
<keyword evidence="4" id="KW-1185">Reference proteome</keyword>
<feature type="compositionally biased region" description="Low complexity" evidence="1">
    <location>
        <begin position="9"/>
        <end position="23"/>
    </location>
</feature>
<dbReference type="Proteomes" id="UP001215151">
    <property type="component" value="Unassembled WGS sequence"/>
</dbReference>
<feature type="compositionally biased region" description="Low complexity" evidence="1">
    <location>
        <begin position="305"/>
        <end position="316"/>
    </location>
</feature>
<sequence length="439" mass="48059">MSASHPPALSSTLPHTTTSLRLSDPPSHTLRPYHRRYRGKHAPASLSPSLYLVTSDYTLSTSKDPWFKMSPSPELLRDCDMVAGALGVTPRLDAEGIPIPIGEKEDRGHVYVVWVGRGIGLFYNWGLTHAMVCGFSGSAHKKYNSLEGALQGWIEGPTQMAGSWRIPQPRPPILTERSRPEAKLPQSPAQPRRSLPPEVSVLPAKAGPRALAIAAQTWAAQSEDAFWDDHNGNSHVNPKSINAGTSAGVNGVDDDDDDNEWDNYYDIQEPLSTSSPPPSPTPRAMPSPNVSSDGELPSTPPPMSSPAAQSSTFSSPVGAHRRAPNSLNPPKLSQPTPTSPQVRSRINDKRLERLARMNALAAKDHKCYVVVRGNRPGVYFTINMALEMLGGKPGMKLVRFFSLSDACWYFVQEYMEDRVGVPVLQEEEDGYGDEWKPAR</sequence>
<feature type="compositionally biased region" description="Polar residues" evidence="1">
    <location>
        <begin position="233"/>
        <end position="248"/>
    </location>
</feature>
<feature type="compositionally biased region" description="Polar residues" evidence="1">
    <location>
        <begin position="325"/>
        <end position="344"/>
    </location>
</feature>
<reference evidence="3" key="1">
    <citation type="submission" date="2022-11" db="EMBL/GenBank/DDBJ databases">
        <title>Genome Sequence of Cubamyces cubensis.</title>
        <authorList>
            <person name="Buettner E."/>
        </authorList>
    </citation>
    <scope>NUCLEOTIDE SEQUENCE</scope>
    <source>
        <strain evidence="3">MPL-01</strain>
    </source>
</reference>
<dbReference type="Gene3D" id="3.40.970.10">
    <property type="entry name" value="Ribonuclease H1, N-terminal domain"/>
    <property type="match status" value="1"/>
</dbReference>
<dbReference type="InterPro" id="IPR037056">
    <property type="entry name" value="RNase_H1_N_sf"/>
</dbReference>
<name>A0AAD7X718_9APHY</name>
<dbReference type="InterPro" id="IPR011320">
    <property type="entry name" value="RNase_H1_N"/>
</dbReference>
<proteinExistence type="predicted"/>
<dbReference type="AlphaFoldDB" id="A0AAD7X718"/>
<feature type="region of interest" description="Disordered" evidence="1">
    <location>
        <begin position="1"/>
        <end position="35"/>
    </location>
</feature>
<organism evidence="3 4">
    <name type="scientific">Trametes cubensis</name>
    <dbReference type="NCBI Taxonomy" id="1111947"/>
    <lineage>
        <taxon>Eukaryota</taxon>
        <taxon>Fungi</taxon>
        <taxon>Dikarya</taxon>
        <taxon>Basidiomycota</taxon>
        <taxon>Agaricomycotina</taxon>
        <taxon>Agaricomycetes</taxon>
        <taxon>Polyporales</taxon>
        <taxon>Polyporaceae</taxon>
        <taxon>Trametes</taxon>
    </lineage>
</organism>
<dbReference type="InterPro" id="IPR009027">
    <property type="entry name" value="Ribosomal_bL9/RNase_H1_N"/>
</dbReference>
<dbReference type="Pfam" id="PF01693">
    <property type="entry name" value="Cauli_VI"/>
    <property type="match status" value="1"/>
</dbReference>
<feature type="region of interest" description="Disordered" evidence="1">
    <location>
        <begin position="229"/>
        <end position="345"/>
    </location>
</feature>
<gene>
    <name evidence="3" type="ORF">ONZ51_g12268</name>
</gene>
<evidence type="ECO:0000313" key="3">
    <source>
        <dbReference type="EMBL" id="KAJ8456107.1"/>
    </source>
</evidence>
<feature type="compositionally biased region" description="Low complexity" evidence="1">
    <location>
        <begin position="264"/>
        <end position="274"/>
    </location>
</feature>
<comment type="caution">
    <text evidence="3">The sequence shown here is derived from an EMBL/GenBank/DDBJ whole genome shotgun (WGS) entry which is preliminary data.</text>
</comment>
<protein>
    <recommendedName>
        <fullName evidence="2">Ribonuclease H1 N-terminal domain-containing protein</fullName>
    </recommendedName>
</protein>
<feature type="compositionally biased region" description="Pro residues" evidence="1">
    <location>
        <begin position="275"/>
        <end position="285"/>
    </location>
</feature>
<feature type="region of interest" description="Disordered" evidence="1">
    <location>
        <begin position="160"/>
        <end position="200"/>
    </location>
</feature>
<evidence type="ECO:0000259" key="2">
    <source>
        <dbReference type="Pfam" id="PF01693"/>
    </source>
</evidence>
<evidence type="ECO:0000313" key="4">
    <source>
        <dbReference type="Proteomes" id="UP001215151"/>
    </source>
</evidence>
<feature type="compositionally biased region" description="Acidic residues" evidence="1">
    <location>
        <begin position="252"/>
        <end position="263"/>
    </location>
</feature>